<evidence type="ECO:0000313" key="2">
    <source>
        <dbReference type="Proteomes" id="UP000789901"/>
    </source>
</evidence>
<reference evidence="1 2" key="1">
    <citation type="submission" date="2021-06" db="EMBL/GenBank/DDBJ databases">
        <authorList>
            <person name="Kallberg Y."/>
            <person name="Tangrot J."/>
            <person name="Rosling A."/>
        </authorList>
    </citation>
    <scope>NUCLEOTIDE SEQUENCE [LARGE SCALE GENOMIC DNA]</scope>
    <source>
        <strain evidence="1 2">120-4 pot B 10/14</strain>
    </source>
</reference>
<dbReference type="Proteomes" id="UP000789901">
    <property type="component" value="Unassembled WGS sequence"/>
</dbReference>
<keyword evidence="2" id="KW-1185">Reference proteome</keyword>
<dbReference type="EMBL" id="CAJVQB010150000">
    <property type="protein sequence ID" value="CAG8855498.1"/>
    <property type="molecule type" value="Genomic_DNA"/>
</dbReference>
<feature type="non-terminal residue" evidence="1">
    <location>
        <position position="1"/>
    </location>
</feature>
<gene>
    <name evidence="1" type="ORF">GMARGA_LOCUS44319</name>
</gene>
<evidence type="ECO:0000313" key="1">
    <source>
        <dbReference type="EMBL" id="CAG8855498.1"/>
    </source>
</evidence>
<protein>
    <submittedName>
        <fullName evidence="1">24801_t:CDS:1</fullName>
    </submittedName>
</protein>
<comment type="caution">
    <text evidence="1">The sequence shown here is derived from an EMBL/GenBank/DDBJ whole genome shotgun (WGS) entry which is preliminary data.</text>
</comment>
<sequence>DANTKAPSMDNQRSLSYMSINKLIQEQENKELDKKKKYYILESEEELNIYNNL</sequence>
<organism evidence="1 2">
    <name type="scientific">Gigaspora margarita</name>
    <dbReference type="NCBI Taxonomy" id="4874"/>
    <lineage>
        <taxon>Eukaryota</taxon>
        <taxon>Fungi</taxon>
        <taxon>Fungi incertae sedis</taxon>
        <taxon>Mucoromycota</taxon>
        <taxon>Glomeromycotina</taxon>
        <taxon>Glomeromycetes</taxon>
        <taxon>Diversisporales</taxon>
        <taxon>Gigasporaceae</taxon>
        <taxon>Gigaspora</taxon>
    </lineage>
</organism>
<accession>A0ABN7XJM0</accession>
<name>A0ABN7XJM0_GIGMA</name>
<proteinExistence type="predicted"/>